<feature type="region of interest" description="Disordered" evidence="2">
    <location>
        <begin position="97"/>
        <end position="140"/>
    </location>
</feature>
<keyword evidence="4" id="KW-1185">Reference proteome</keyword>
<accession>A0A1R2CM07</accession>
<dbReference type="Proteomes" id="UP000187209">
    <property type="component" value="Unassembled WGS sequence"/>
</dbReference>
<evidence type="ECO:0000313" key="3">
    <source>
        <dbReference type="EMBL" id="OMJ90047.1"/>
    </source>
</evidence>
<feature type="compositionally biased region" description="Polar residues" evidence="2">
    <location>
        <begin position="115"/>
        <end position="133"/>
    </location>
</feature>
<dbReference type="OrthoDB" id="324469at2759"/>
<feature type="coiled-coil region" evidence="1">
    <location>
        <begin position="59"/>
        <end position="86"/>
    </location>
</feature>
<feature type="compositionally biased region" description="Basic and acidic residues" evidence="2">
    <location>
        <begin position="102"/>
        <end position="114"/>
    </location>
</feature>
<organism evidence="3 4">
    <name type="scientific">Stentor coeruleus</name>
    <dbReference type="NCBI Taxonomy" id="5963"/>
    <lineage>
        <taxon>Eukaryota</taxon>
        <taxon>Sar</taxon>
        <taxon>Alveolata</taxon>
        <taxon>Ciliophora</taxon>
        <taxon>Postciliodesmatophora</taxon>
        <taxon>Heterotrichea</taxon>
        <taxon>Heterotrichida</taxon>
        <taxon>Stentoridae</taxon>
        <taxon>Stentor</taxon>
    </lineage>
</organism>
<gene>
    <name evidence="3" type="ORF">SteCoe_7729</name>
</gene>
<dbReference type="AlphaFoldDB" id="A0A1R2CM07"/>
<evidence type="ECO:0000256" key="2">
    <source>
        <dbReference type="SAM" id="MobiDB-lite"/>
    </source>
</evidence>
<reference evidence="3 4" key="1">
    <citation type="submission" date="2016-11" db="EMBL/GenBank/DDBJ databases">
        <title>The macronuclear genome of Stentor coeruleus: a giant cell with tiny introns.</title>
        <authorList>
            <person name="Slabodnick M."/>
            <person name="Ruby J.G."/>
            <person name="Reiff S.B."/>
            <person name="Swart E.C."/>
            <person name="Gosai S."/>
            <person name="Prabakaran S."/>
            <person name="Witkowska E."/>
            <person name="Larue G.E."/>
            <person name="Fisher S."/>
            <person name="Freeman R.M."/>
            <person name="Gunawardena J."/>
            <person name="Chu W."/>
            <person name="Stover N.A."/>
            <person name="Gregory B.D."/>
            <person name="Nowacki M."/>
            <person name="Derisi J."/>
            <person name="Roy S.W."/>
            <person name="Marshall W.F."/>
            <person name="Sood P."/>
        </authorList>
    </citation>
    <scope>NUCLEOTIDE SEQUENCE [LARGE SCALE GENOMIC DNA]</scope>
    <source>
        <strain evidence="3">WM001</strain>
    </source>
</reference>
<comment type="caution">
    <text evidence="3">The sequence shown here is derived from an EMBL/GenBank/DDBJ whole genome shotgun (WGS) entry which is preliminary data.</text>
</comment>
<sequence>MLEQLSKNPEIQSFLECFPKHQWRKCIEAGLVHGIRKMRESNRKPVYQDILMILGESQEDTIRTALQNMRKEIEELSGKVESIESRPRIDHDLRIPKISTNDIDHIKPSKRESPVRSSSRSKIISMPRQNSYGSIPKPQDRKIPKYLKNVQSKIKEDVHKDIVTFSHKIDARSYSVTEIDSRISTSRELKEPNVMPLEKIKSLDLSSGWGKKDEDYSGEEKRYGMSKQRKDDEEYGGEEKRYKMSKQRKEDEEYGGEEKRYKMSKQGKQDDSEVFKIADDFLSNPFTSYLTGGYKYK</sequence>
<feature type="compositionally biased region" description="Basic and acidic residues" evidence="2">
    <location>
        <begin position="210"/>
        <end position="270"/>
    </location>
</feature>
<evidence type="ECO:0000256" key="1">
    <source>
        <dbReference type="SAM" id="Coils"/>
    </source>
</evidence>
<name>A0A1R2CM07_9CILI</name>
<protein>
    <submittedName>
        <fullName evidence="3">Uncharacterized protein</fullName>
    </submittedName>
</protein>
<dbReference type="EMBL" id="MPUH01000112">
    <property type="protein sequence ID" value="OMJ90047.1"/>
    <property type="molecule type" value="Genomic_DNA"/>
</dbReference>
<feature type="region of interest" description="Disordered" evidence="2">
    <location>
        <begin position="209"/>
        <end position="270"/>
    </location>
</feature>
<proteinExistence type="predicted"/>
<keyword evidence="1" id="KW-0175">Coiled coil</keyword>
<evidence type="ECO:0000313" key="4">
    <source>
        <dbReference type="Proteomes" id="UP000187209"/>
    </source>
</evidence>